<keyword evidence="1" id="KW-0596">Phosphopantetheine</keyword>
<name>A0AAD6G7Y8_9EURO</name>
<dbReference type="GeneID" id="81596901"/>
<sequence length="377" mass="42574">MWYQQSGLLLIRRATGLPKPIYLRNGWMSTLDWTPALSRHHPRKLSYRHMVNTVSLTACPPQWAAGFAFSLNAAAFVGLTTVMLPPGATVNPELIIQICKRTGIQGLITPPSLIEELSRDQAGLELLKSFTYILWVGAGLSQSVGDALAPFTHLVPAIGSTERGLQISFETEDTRMWNSFEFIPETGPRFEPVGDDLFELHIDRSPESDMFQGIFHTLPNLNTTTTSELYSSAIDQYGSKRWIFQGRKDDLVKLVWLAKFHATHIENAIAKHDQVKSALVGGEGHDVPYIIIEPHDRSTIIDPRKFIDEIYGLVICNINQKDDEAIQIPREMVMLTDPALPFKRTLKMTILRKDIEKSYQGHINDMYKKWEAQKASS</sequence>
<keyword evidence="5" id="KW-1185">Reference proteome</keyword>
<evidence type="ECO:0000259" key="3">
    <source>
        <dbReference type="Pfam" id="PF00501"/>
    </source>
</evidence>
<evidence type="ECO:0000313" key="5">
    <source>
        <dbReference type="Proteomes" id="UP001213681"/>
    </source>
</evidence>
<protein>
    <submittedName>
        <fullName evidence="4">NRPS-like enzyme</fullName>
    </submittedName>
</protein>
<comment type="caution">
    <text evidence="4">The sequence shown here is derived from an EMBL/GenBank/DDBJ whole genome shotgun (WGS) entry which is preliminary data.</text>
</comment>
<evidence type="ECO:0000256" key="2">
    <source>
        <dbReference type="ARBA" id="ARBA00022553"/>
    </source>
</evidence>
<dbReference type="Proteomes" id="UP001213681">
    <property type="component" value="Unassembled WGS sequence"/>
</dbReference>
<dbReference type="RefSeq" id="XP_056770765.1">
    <property type="nucleotide sequence ID" value="XM_056906658.1"/>
</dbReference>
<proteinExistence type="predicted"/>
<dbReference type="SUPFAM" id="SSF56801">
    <property type="entry name" value="Acetyl-CoA synthetase-like"/>
    <property type="match status" value="1"/>
</dbReference>
<accession>A0AAD6G7Y8</accession>
<dbReference type="EMBL" id="JAPVEA010000002">
    <property type="protein sequence ID" value="KAJ5461723.1"/>
    <property type="molecule type" value="Genomic_DNA"/>
</dbReference>
<dbReference type="PANTHER" id="PTHR43439">
    <property type="entry name" value="PHENYLACETATE-COENZYME A LIGASE"/>
    <property type="match status" value="1"/>
</dbReference>
<gene>
    <name evidence="4" type="ORF">N7458_003275</name>
</gene>
<dbReference type="InterPro" id="IPR042099">
    <property type="entry name" value="ANL_N_sf"/>
</dbReference>
<feature type="domain" description="AMP-dependent synthetase/ligase" evidence="3">
    <location>
        <begin position="15"/>
        <end position="169"/>
    </location>
</feature>
<dbReference type="Gene3D" id="3.40.50.12780">
    <property type="entry name" value="N-terminal domain of ligase-like"/>
    <property type="match status" value="1"/>
</dbReference>
<dbReference type="Pfam" id="PF23562">
    <property type="entry name" value="AMP-binding_C_3"/>
    <property type="match status" value="1"/>
</dbReference>
<keyword evidence="2" id="KW-0597">Phosphoprotein</keyword>
<dbReference type="AlphaFoldDB" id="A0AAD6G7Y8"/>
<evidence type="ECO:0000256" key="1">
    <source>
        <dbReference type="ARBA" id="ARBA00022450"/>
    </source>
</evidence>
<reference evidence="4" key="1">
    <citation type="submission" date="2022-12" db="EMBL/GenBank/DDBJ databases">
        <authorList>
            <person name="Petersen C."/>
        </authorList>
    </citation>
    <scope>NUCLEOTIDE SEQUENCE</scope>
    <source>
        <strain evidence="4">IBT 16125</strain>
    </source>
</reference>
<dbReference type="Pfam" id="PF00501">
    <property type="entry name" value="AMP-binding"/>
    <property type="match status" value="1"/>
</dbReference>
<dbReference type="InterPro" id="IPR051414">
    <property type="entry name" value="Adenylate-forming_Reductase"/>
</dbReference>
<reference evidence="4" key="2">
    <citation type="journal article" date="2023" name="IMA Fungus">
        <title>Comparative genomic study of the Penicillium genus elucidates a diverse pangenome and 15 lateral gene transfer events.</title>
        <authorList>
            <person name="Petersen C."/>
            <person name="Sorensen T."/>
            <person name="Nielsen M.R."/>
            <person name="Sondergaard T.E."/>
            <person name="Sorensen J.L."/>
            <person name="Fitzpatrick D.A."/>
            <person name="Frisvad J.C."/>
            <person name="Nielsen K.L."/>
        </authorList>
    </citation>
    <scope>NUCLEOTIDE SEQUENCE</scope>
    <source>
        <strain evidence="4">IBT 16125</strain>
    </source>
</reference>
<dbReference type="PANTHER" id="PTHR43439:SF2">
    <property type="entry name" value="ENZYME, PUTATIVE (JCVI)-RELATED"/>
    <property type="match status" value="1"/>
</dbReference>
<evidence type="ECO:0000313" key="4">
    <source>
        <dbReference type="EMBL" id="KAJ5461723.1"/>
    </source>
</evidence>
<dbReference type="InterPro" id="IPR000873">
    <property type="entry name" value="AMP-dep_synth/lig_dom"/>
</dbReference>
<organism evidence="4 5">
    <name type="scientific">Penicillium daleae</name>
    <dbReference type="NCBI Taxonomy" id="63821"/>
    <lineage>
        <taxon>Eukaryota</taxon>
        <taxon>Fungi</taxon>
        <taxon>Dikarya</taxon>
        <taxon>Ascomycota</taxon>
        <taxon>Pezizomycotina</taxon>
        <taxon>Eurotiomycetes</taxon>
        <taxon>Eurotiomycetidae</taxon>
        <taxon>Eurotiales</taxon>
        <taxon>Aspergillaceae</taxon>
        <taxon>Penicillium</taxon>
    </lineage>
</organism>